<name>A0A2W5UR41_9CAUL</name>
<dbReference type="SMART" id="SM00470">
    <property type="entry name" value="ParB"/>
    <property type="match status" value="1"/>
</dbReference>
<dbReference type="GO" id="GO:0005694">
    <property type="term" value="C:chromosome"/>
    <property type="evidence" value="ECO:0007669"/>
    <property type="project" value="TreeGrafter"/>
</dbReference>
<reference evidence="3 4" key="1">
    <citation type="submission" date="2017-08" db="EMBL/GenBank/DDBJ databases">
        <title>Infants hospitalized years apart are colonized by the same room-sourced microbial strains.</title>
        <authorList>
            <person name="Brooks B."/>
            <person name="Olm M.R."/>
            <person name="Firek B.A."/>
            <person name="Baker R."/>
            <person name="Thomas B.C."/>
            <person name="Morowitz M.J."/>
            <person name="Banfield J.F."/>
        </authorList>
    </citation>
    <scope>NUCLEOTIDE SEQUENCE [LARGE SCALE GENOMIC DNA]</scope>
    <source>
        <strain evidence="3">S2_003_000_R2_4</strain>
    </source>
</reference>
<dbReference type="AlphaFoldDB" id="A0A2W5UR41"/>
<dbReference type="SUPFAM" id="SSF110849">
    <property type="entry name" value="ParB/Sulfiredoxin"/>
    <property type="match status" value="1"/>
</dbReference>
<accession>A0A2W5UR41</accession>
<dbReference type="Gene3D" id="1.10.10.2830">
    <property type="match status" value="1"/>
</dbReference>
<dbReference type="CDD" id="cd16409">
    <property type="entry name" value="ParB_N_like"/>
    <property type="match status" value="1"/>
</dbReference>
<organism evidence="3 4">
    <name type="scientific">Caulobacter segnis</name>
    <dbReference type="NCBI Taxonomy" id="88688"/>
    <lineage>
        <taxon>Bacteria</taxon>
        <taxon>Pseudomonadati</taxon>
        <taxon>Pseudomonadota</taxon>
        <taxon>Alphaproteobacteria</taxon>
        <taxon>Caulobacterales</taxon>
        <taxon>Caulobacteraceae</taxon>
        <taxon>Caulobacter</taxon>
    </lineage>
</organism>
<dbReference type="GO" id="GO:0007059">
    <property type="term" value="P:chromosome segregation"/>
    <property type="evidence" value="ECO:0007669"/>
    <property type="project" value="TreeGrafter"/>
</dbReference>
<evidence type="ECO:0000256" key="1">
    <source>
        <dbReference type="SAM" id="MobiDB-lite"/>
    </source>
</evidence>
<evidence type="ECO:0000259" key="2">
    <source>
        <dbReference type="SMART" id="SM00470"/>
    </source>
</evidence>
<dbReference type="Gene3D" id="3.90.1530.30">
    <property type="match status" value="1"/>
</dbReference>
<dbReference type="PANTHER" id="PTHR33375">
    <property type="entry name" value="CHROMOSOME-PARTITIONING PROTEIN PARB-RELATED"/>
    <property type="match status" value="1"/>
</dbReference>
<dbReference type="Pfam" id="PF02195">
    <property type="entry name" value="ParB_N"/>
    <property type="match status" value="1"/>
</dbReference>
<feature type="domain" description="ParB-like N-terminal" evidence="2">
    <location>
        <begin position="58"/>
        <end position="150"/>
    </location>
</feature>
<sequence>MRRGVRPGPHPDPQRDPPLLATLRPAEGRQSLTTDALMKTSGEANIQEATQALPPARRRIRLDRIIVADRLRAIEPAAVDVLAVSIQEGVLNTPITVRPLRVDGDDMIYGLVTGAHRYAAAEKLGWVDIECSIRNLTDDQARMVEIDENLIRRGLTPLDRAVFVNERLQVWAKLNPGRVVEDGAAPKRGRPANSDKLSQFLGDVPPSMGFSAETAADLGVDKRTVERALIVARGISAETRATVAGTKIAKNEGLLRQLAAVPDKAEQLRAAEALVTEKAKSFPDALLLAAGKTPAPQAPPRPADEAVAAFLAIWKKAPPTHQDAILHALSGQRLPKGWTVAKGAADA</sequence>
<dbReference type="InterPro" id="IPR003115">
    <property type="entry name" value="ParB_N"/>
</dbReference>
<evidence type="ECO:0000313" key="4">
    <source>
        <dbReference type="Proteomes" id="UP000249393"/>
    </source>
</evidence>
<gene>
    <name evidence="3" type="ORF">DI526_22785</name>
</gene>
<dbReference type="InterPro" id="IPR036086">
    <property type="entry name" value="ParB/Sulfiredoxin_sf"/>
</dbReference>
<dbReference type="PANTHER" id="PTHR33375:SF1">
    <property type="entry name" value="CHROMOSOME-PARTITIONING PROTEIN PARB-RELATED"/>
    <property type="match status" value="1"/>
</dbReference>
<protein>
    <recommendedName>
        <fullName evidence="2">ParB-like N-terminal domain-containing protein</fullName>
    </recommendedName>
</protein>
<dbReference type="EMBL" id="QFQZ01000144">
    <property type="protein sequence ID" value="PZR30319.1"/>
    <property type="molecule type" value="Genomic_DNA"/>
</dbReference>
<evidence type="ECO:0000313" key="3">
    <source>
        <dbReference type="EMBL" id="PZR30319.1"/>
    </source>
</evidence>
<dbReference type="Proteomes" id="UP000249393">
    <property type="component" value="Unassembled WGS sequence"/>
</dbReference>
<feature type="region of interest" description="Disordered" evidence="1">
    <location>
        <begin position="1"/>
        <end position="21"/>
    </location>
</feature>
<proteinExistence type="predicted"/>
<comment type="caution">
    <text evidence="3">The sequence shown here is derived from an EMBL/GenBank/DDBJ whole genome shotgun (WGS) entry which is preliminary data.</text>
</comment>
<dbReference type="InterPro" id="IPR050336">
    <property type="entry name" value="Chromosome_partition/occlusion"/>
</dbReference>